<dbReference type="Proteomes" id="UP000076761">
    <property type="component" value="Unassembled WGS sequence"/>
</dbReference>
<reference evidence="1 2" key="1">
    <citation type="journal article" date="2016" name="Mol. Biol. Evol.">
        <title>Comparative Genomics of Early-Diverging Mushroom-Forming Fungi Provides Insights into the Origins of Lignocellulose Decay Capabilities.</title>
        <authorList>
            <person name="Nagy L.G."/>
            <person name="Riley R."/>
            <person name="Tritt A."/>
            <person name="Adam C."/>
            <person name="Daum C."/>
            <person name="Floudas D."/>
            <person name="Sun H."/>
            <person name="Yadav J.S."/>
            <person name="Pangilinan J."/>
            <person name="Larsson K.H."/>
            <person name="Matsuura K."/>
            <person name="Barry K."/>
            <person name="Labutti K."/>
            <person name="Kuo R."/>
            <person name="Ohm R.A."/>
            <person name="Bhattacharya S.S."/>
            <person name="Shirouzu T."/>
            <person name="Yoshinaga Y."/>
            <person name="Martin F.M."/>
            <person name="Grigoriev I.V."/>
            <person name="Hibbett D.S."/>
        </authorList>
    </citation>
    <scope>NUCLEOTIDE SEQUENCE [LARGE SCALE GENOMIC DNA]</scope>
    <source>
        <strain evidence="1 2">HHB14362 ss-1</strain>
    </source>
</reference>
<dbReference type="InParanoid" id="A0A165SS56"/>
<protein>
    <recommendedName>
        <fullName evidence="3">F-box domain-containing protein</fullName>
    </recommendedName>
</protein>
<evidence type="ECO:0000313" key="1">
    <source>
        <dbReference type="EMBL" id="KZT25595.1"/>
    </source>
</evidence>
<dbReference type="EMBL" id="KV425571">
    <property type="protein sequence ID" value="KZT25595.1"/>
    <property type="molecule type" value="Genomic_DNA"/>
</dbReference>
<organism evidence="1 2">
    <name type="scientific">Neolentinus lepideus HHB14362 ss-1</name>
    <dbReference type="NCBI Taxonomy" id="1314782"/>
    <lineage>
        <taxon>Eukaryota</taxon>
        <taxon>Fungi</taxon>
        <taxon>Dikarya</taxon>
        <taxon>Basidiomycota</taxon>
        <taxon>Agaricomycotina</taxon>
        <taxon>Agaricomycetes</taxon>
        <taxon>Gloeophyllales</taxon>
        <taxon>Gloeophyllaceae</taxon>
        <taxon>Neolentinus</taxon>
    </lineage>
</organism>
<dbReference type="InterPro" id="IPR032675">
    <property type="entry name" value="LRR_dom_sf"/>
</dbReference>
<evidence type="ECO:0000313" key="2">
    <source>
        <dbReference type="Proteomes" id="UP000076761"/>
    </source>
</evidence>
<dbReference type="SUPFAM" id="SSF52047">
    <property type="entry name" value="RNI-like"/>
    <property type="match status" value="1"/>
</dbReference>
<proteinExistence type="predicted"/>
<keyword evidence="2" id="KW-1185">Reference proteome</keyword>
<sequence length="299" mass="34093">MSGLYRILLWGPDRESLRFSVPREPPTQLQTFVWRHLRELHNDDQLSHALQYFAPTLQKMRIEGWIATPKVVASLTASLPLLRELTLITGDVPMQALLYLLGKTRNPTNFVSSLRKLTLSQMYGFRPNDLRELLLEHGLGSVLEELSISFRRKYVDQPVPYDMLSTCTALHTLRLDSLATWMNGGASNSRLGAVWDAEVLDYLPRSLGRLEICIVSPRRRTDASDIAKFRSVIQFIESRHLSRLRRFTFVVWWSRPNLEEIMTMSIWDSTSGPPEYGVYLDNGAAALTTACQIAGVELD</sequence>
<dbReference type="AlphaFoldDB" id="A0A165SS56"/>
<gene>
    <name evidence="1" type="ORF">NEOLEDRAFT_1133598</name>
</gene>
<evidence type="ECO:0008006" key="3">
    <source>
        <dbReference type="Google" id="ProtNLM"/>
    </source>
</evidence>
<dbReference type="Gene3D" id="3.80.10.10">
    <property type="entry name" value="Ribonuclease Inhibitor"/>
    <property type="match status" value="1"/>
</dbReference>
<accession>A0A165SS56</accession>
<name>A0A165SS56_9AGAM</name>